<accession>A0A1I4K6L0</accession>
<protein>
    <submittedName>
        <fullName evidence="1">Glycosyltransferase involved in cell wall bisynthesis</fullName>
    </submittedName>
</protein>
<keyword evidence="2" id="KW-1185">Reference proteome</keyword>
<dbReference type="Proteomes" id="UP000199550">
    <property type="component" value="Unassembled WGS sequence"/>
</dbReference>
<organism evidence="1 2">
    <name type="scientific">Loktanella salsilacus</name>
    <dbReference type="NCBI Taxonomy" id="195913"/>
    <lineage>
        <taxon>Bacteria</taxon>
        <taxon>Pseudomonadati</taxon>
        <taxon>Pseudomonadota</taxon>
        <taxon>Alphaproteobacteria</taxon>
        <taxon>Rhodobacterales</taxon>
        <taxon>Roseobacteraceae</taxon>
        <taxon>Loktanella</taxon>
    </lineage>
</organism>
<sequence>MTSRRAFVADHMAVLPYGHNVEALRLFEAELRSRDIDVTTLVCAALPKGIEGAEDYARVLTYPYNGHVEAIRKYRDFPKVAGNKISKLRRLRDKALWMGADAAGLDGMGRRVRANWLEVIKRYGITGTDWIFMPSVDHYGLLCLMQVLQTLPADRRPSVHGRMIGVMESFSYARGAARTRLLTAVRDAQKAGVRVSLSAETPVYQDYLTSVLRQDVGYLTYPCIAPYKPIDWGRRPFQLTSPGQGRADKGYFGLVAISDALKVHFKRGQVMLSTQGMRKDDTYFSRAYEARLAAKIDLNVRAARLSSDEINAMYRHAHVLVLPYARDIYALRGSAVYQEGLAHGRLVVTYDGTGVASMVKRYGNGVCVKDDRALAEAVHQLSQRPAA</sequence>
<dbReference type="GO" id="GO:0016740">
    <property type="term" value="F:transferase activity"/>
    <property type="evidence" value="ECO:0007669"/>
    <property type="project" value="UniProtKB-KW"/>
</dbReference>
<dbReference type="OrthoDB" id="7873606at2"/>
<dbReference type="Gene3D" id="3.40.50.2000">
    <property type="entry name" value="Glycogen Phosphorylase B"/>
    <property type="match status" value="1"/>
</dbReference>
<dbReference type="SUPFAM" id="SSF53756">
    <property type="entry name" value="UDP-Glycosyltransferase/glycogen phosphorylase"/>
    <property type="match status" value="1"/>
</dbReference>
<dbReference type="AlphaFoldDB" id="A0A1I4K6L0"/>
<dbReference type="EMBL" id="FOTF01000063">
    <property type="protein sequence ID" value="SFL74221.1"/>
    <property type="molecule type" value="Genomic_DNA"/>
</dbReference>
<dbReference type="Pfam" id="PF13692">
    <property type="entry name" value="Glyco_trans_1_4"/>
    <property type="match status" value="1"/>
</dbReference>
<dbReference type="RefSeq" id="WP_139222741.1">
    <property type="nucleotide sequence ID" value="NZ_FOTF01000063.1"/>
</dbReference>
<keyword evidence="1" id="KW-0808">Transferase</keyword>
<proteinExistence type="predicted"/>
<feature type="non-terminal residue" evidence="1">
    <location>
        <position position="387"/>
    </location>
</feature>
<evidence type="ECO:0000313" key="2">
    <source>
        <dbReference type="Proteomes" id="UP000199550"/>
    </source>
</evidence>
<evidence type="ECO:0000313" key="1">
    <source>
        <dbReference type="EMBL" id="SFL74221.1"/>
    </source>
</evidence>
<name>A0A1I4K6L0_9RHOB</name>
<reference evidence="1 2" key="1">
    <citation type="submission" date="2016-10" db="EMBL/GenBank/DDBJ databases">
        <authorList>
            <person name="de Groot N.N."/>
        </authorList>
    </citation>
    <scope>NUCLEOTIDE SEQUENCE [LARGE SCALE GENOMIC DNA]</scope>
    <source>
        <strain evidence="1 2">DSM 16199</strain>
    </source>
</reference>
<gene>
    <name evidence="1" type="ORF">SAMN04488004_1631</name>
</gene>